<dbReference type="EMBL" id="JANPWB010000007">
    <property type="protein sequence ID" value="KAJ1173766.1"/>
    <property type="molecule type" value="Genomic_DNA"/>
</dbReference>
<evidence type="ECO:0000313" key="3">
    <source>
        <dbReference type="Proteomes" id="UP001066276"/>
    </source>
</evidence>
<reference evidence="2" key="1">
    <citation type="journal article" date="2022" name="bioRxiv">
        <title>Sequencing and chromosome-scale assembly of the giantPleurodeles waltlgenome.</title>
        <authorList>
            <person name="Brown T."/>
            <person name="Elewa A."/>
            <person name="Iarovenko S."/>
            <person name="Subramanian E."/>
            <person name="Araus A.J."/>
            <person name="Petzold A."/>
            <person name="Susuki M."/>
            <person name="Suzuki K.-i.T."/>
            <person name="Hayashi T."/>
            <person name="Toyoda A."/>
            <person name="Oliveira C."/>
            <person name="Osipova E."/>
            <person name="Leigh N.D."/>
            <person name="Simon A."/>
            <person name="Yun M.H."/>
        </authorList>
    </citation>
    <scope>NUCLEOTIDE SEQUENCE</scope>
    <source>
        <strain evidence="2">20211129_DDA</strain>
        <tissue evidence="2">Liver</tissue>
    </source>
</reference>
<feature type="compositionally biased region" description="Polar residues" evidence="1">
    <location>
        <begin position="13"/>
        <end position="29"/>
    </location>
</feature>
<evidence type="ECO:0000256" key="1">
    <source>
        <dbReference type="SAM" id="MobiDB-lite"/>
    </source>
</evidence>
<keyword evidence="3" id="KW-1185">Reference proteome</keyword>
<protein>
    <submittedName>
        <fullName evidence="2">Uncharacterized protein</fullName>
    </submittedName>
</protein>
<proteinExistence type="predicted"/>
<sequence>MLLAGARWAQLSQPLQAAPTRQDTSNSHLTMPGATAPHAACTLPPAALARAAAQLEKHCQSSDPARISSPFLERRCRTAPSEALIWSLQGTLELGSGNSACLALSVPFCHLGRADAAGRPDR</sequence>
<comment type="caution">
    <text evidence="2">The sequence shown here is derived from an EMBL/GenBank/DDBJ whole genome shotgun (WGS) entry which is preliminary data.</text>
</comment>
<accession>A0AAV7TBT9</accession>
<dbReference type="AlphaFoldDB" id="A0AAV7TBT9"/>
<evidence type="ECO:0000313" key="2">
    <source>
        <dbReference type="EMBL" id="KAJ1173766.1"/>
    </source>
</evidence>
<organism evidence="2 3">
    <name type="scientific">Pleurodeles waltl</name>
    <name type="common">Iberian ribbed newt</name>
    <dbReference type="NCBI Taxonomy" id="8319"/>
    <lineage>
        <taxon>Eukaryota</taxon>
        <taxon>Metazoa</taxon>
        <taxon>Chordata</taxon>
        <taxon>Craniata</taxon>
        <taxon>Vertebrata</taxon>
        <taxon>Euteleostomi</taxon>
        <taxon>Amphibia</taxon>
        <taxon>Batrachia</taxon>
        <taxon>Caudata</taxon>
        <taxon>Salamandroidea</taxon>
        <taxon>Salamandridae</taxon>
        <taxon>Pleurodelinae</taxon>
        <taxon>Pleurodeles</taxon>
    </lineage>
</organism>
<dbReference type="Proteomes" id="UP001066276">
    <property type="component" value="Chromosome 4_1"/>
</dbReference>
<feature type="region of interest" description="Disordered" evidence="1">
    <location>
        <begin position="13"/>
        <end position="37"/>
    </location>
</feature>
<gene>
    <name evidence="2" type="ORF">NDU88_005592</name>
</gene>
<name>A0AAV7TBT9_PLEWA</name>